<evidence type="ECO:0000313" key="2">
    <source>
        <dbReference type="Proteomes" id="UP000051952"/>
    </source>
</evidence>
<dbReference type="AlphaFoldDB" id="A0A0S4IQ37"/>
<organism evidence="1 2">
    <name type="scientific">Bodo saltans</name>
    <name type="common">Flagellated protozoan</name>
    <dbReference type="NCBI Taxonomy" id="75058"/>
    <lineage>
        <taxon>Eukaryota</taxon>
        <taxon>Discoba</taxon>
        <taxon>Euglenozoa</taxon>
        <taxon>Kinetoplastea</taxon>
        <taxon>Metakinetoplastina</taxon>
        <taxon>Eubodonida</taxon>
        <taxon>Bodonidae</taxon>
        <taxon>Bodo</taxon>
    </lineage>
</organism>
<dbReference type="OrthoDB" id="298589at2759"/>
<keyword evidence="2" id="KW-1185">Reference proteome</keyword>
<accession>A0A0S4IQ37</accession>
<protein>
    <submittedName>
        <fullName evidence="1">Uncharacterized protein</fullName>
    </submittedName>
</protein>
<reference evidence="2" key="1">
    <citation type="submission" date="2015-09" db="EMBL/GenBank/DDBJ databases">
        <authorList>
            <consortium name="Pathogen Informatics"/>
        </authorList>
    </citation>
    <scope>NUCLEOTIDE SEQUENCE [LARGE SCALE GENOMIC DNA]</scope>
    <source>
        <strain evidence="2">Lake Konstanz</strain>
    </source>
</reference>
<dbReference type="VEuPathDB" id="TriTrypDB:BSAL_59615"/>
<name>A0A0S4IQ37_BODSA</name>
<proteinExistence type="predicted"/>
<gene>
    <name evidence="1" type="ORF">BSAL_59615</name>
</gene>
<feature type="non-terminal residue" evidence="1">
    <location>
        <position position="240"/>
    </location>
</feature>
<sequence length="240" mass="26306">MDSHKSGLWKGRLCDDGILAEMYNYVWLIHDGVANGSTLLPEGTSLSLSIPDTILYERGFPKAWYAWEKAARGDGERTLRKHLGKDIAVPAIIKKFCSGILDEEVVVAEYITLETTSTHPQTNKGGRGPVHVQYLTHAGLAAFLSGRASGSIGVLQRFVPTQGMFNTAYEIVWSPSASSIAQARSAVPMSDALLPVRERFATFDADATQLRRVKISPQSQIRDKLLSAVSDLMHIMTSTE</sequence>
<dbReference type="EMBL" id="CYKH01000248">
    <property type="protein sequence ID" value="CUF14738.1"/>
    <property type="molecule type" value="Genomic_DNA"/>
</dbReference>
<evidence type="ECO:0000313" key="1">
    <source>
        <dbReference type="EMBL" id="CUF14738.1"/>
    </source>
</evidence>
<dbReference type="Proteomes" id="UP000051952">
    <property type="component" value="Unassembled WGS sequence"/>
</dbReference>